<protein>
    <submittedName>
        <fullName evidence="6">Electron transport protein HydN</fullName>
    </submittedName>
</protein>
<evidence type="ECO:0000313" key="6">
    <source>
        <dbReference type="EMBL" id="TCL37792.1"/>
    </source>
</evidence>
<dbReference type="CDD" id="cd10554">
    <property type="entry name" value="HycB_like"/>
    <property type="match status" value="1"/>
</dbReference>
<evidence type="ECO:0000256" key="3">
    <source>
        <dbReference type="ARBA" id="ARBA00023004"/>
    </source>
</evidence>
<dbReference type="Gene3D" id="3.30.70.20">
    <property type="match status" value="2"/>
</dbReference>
<dbReference type="InterPro" id="IPR017896">
    <property type="entry name" value="4Fe4S_Fe-S-bd"/>
</dbReference>
<proteinExistence type="predicted"/>
<dbReference type="PROSITE" id="PS00198">
    <property type="entry name" value="4FE4S_FER_1"/>
    <property type="match status" value="1"/>
</dbReference>
<keyword evidence="3" id="KW-0408">Iron</keyword>
<dbReference type="InterPro" id="IPR017900">
    <property type="entry name" value="4Fe4S_Fe_S_CS"/>
</dbReference>
<evidence type="ECO:0000256" key="1">
    <source>
        <dbReference type="ARBA" id="ARBA00022485"/>
    </source>
</evidence>
<keyword evidence="4" id="KW-0411">Iron-sulfur</keyword>
<dbReference type="SUPFAM" id="SSF54862">
    <property type="entry name" value="4Fe-4S ferredoxins"/>
    <property type="match status" value="1"/>
</dbReference>
<dbReference type="Pfam" id="PF13247">
    <property type="entry name" value="Fer4_11"/>
    <property type="match status" value="1"/>
</dbReference>
<keyword evidence="7" id="KW-1185">Reference proteome</keyword>
<dbReference type="Proteomes" id="UP000295063">
    <property type="component" value="Unassembled WGS sequence"/>
</dbReference>
<dbReference type="EMBL" id="SLUI01000005">
    <property type="protein sequence ID" value="TCL37792.1"/>
    <property type="molecule type" value="Genomic_DNA"/>
</dbReference>
<evidence type="ECO:0000256" key="2">
    <source>
        <dbReference type="ARBA" id="ARBA00022723"/>
    </source>
</evidence>
<feature type="domain" description="4Fe-4S ferredoxin-type" evidence="5">
    <location>
        <begin position="85"/>
        <end position="114"/>
    </location>
</feature>
<accession>A0A4R1PYC5</accession>
<dbReference type="RefSeq" id="WP_132078902.1">
    <property type="nucleotide sequence ID" value="NZ_SLUI01000005.1"/>
</dbReference>
<feature type="domain" description="4Fe-4S ferredoxin-type" evidence="5">
    <location>
        <begin position="7"/>
        <end position="36"/>
    </location>
</feature>
<organism evidence="6 7">
    <name type="scientific">Anaerospora hongkongensis</name>
    <dbReference type="NCBI Taxonomy" id="244830"/>
    <lineage>
        <taxon>Bacteria</taxon>
        <taxon>Bacillati</taxon>
        <taxon>Bacillota</taxon>
        <taxon>Negativicutes</taxon>
        <taxon>Selenomonadales</taxon>
        <taxon>Sporomusaceae</taxon>
        <taxon>Anaerospora</taxon>
    </lineage>
</organism>
<dbReference type="PROSITE" id="PS51379">
    <property type="entry name" value="4FE4S_FER_2"/>
    <property type="match status" value="2"/>
</dbReference>
<evidence type="ECO:0000259" key="5">
    <source>
        <dbReference type="PROSITE" id="PS51379"/>
    </source>
</evidence>
<gene>
    <name evidence="6" type="ORF">EV210_105229</name>
</gene>
<dbReference type="PANTHER" id="PTHR42859">
    <property type="entry name" value="OXIDOREDUCTASE"/>
    <property type="match status" value="1"/>
</dbReference>
<dbReference type="GO" id="GO:0051539">
    <property type="term" value="F:4 iron, 4 sulfur cluster binding"/>
    <property type="evidence" value="ECO:0007669"/>
    <property type="project" value="UniProtKB-KW"/>
</dbReference>
<reference evidence="6 7" key="1">
    <citation type="submission" date="2019-03" db="EMBL/GenBank/DDBJ databases">
        <title>Genomic Encyclopedia of Type Strains, Phase IV (KMG-IV): sequencing the most valuable type-strain genomes for metagenomic binning, comparative biology and taxonomic classification.</title>
        <authorList>
            <person name="Goeker M."/>
        </authorList>
    </citation>
    <scope>NUCLEOTIDE SEQUENCE [LARGE SCALE GENOMIC DNA]</scope>
    <source>
        <strain evidence="6 7">DSM 15969</strain>
    </source>
</reference>
<dbReference type="InterPro" id="IPR050294">
    <property type="entry name" value="RnfB_subfamily"/>
</dbReference>
<evidence type="ECO:0000313" key="7">
    <source>
        <dbReference type="Proteomes" id="UP000295063"/>
    </source>
</evidence>
<dbReference type="PANTHER" id="PTHR42859:SF16">
    <property type="entry name" value="FORMATE HYDROGENLYASE SUBUNIT 2-RELATED"/>
    <property type="match status" value="1"/>
</dbReference>
<dbReference type="GO" id="GO:0046872">
    <property type="term" value="F:metal ion binding"/>
    <property type="evidence" value="ECO:0007669"/>
    <property type="project" value="UniProtKB-KW"/>
</dbReference>
<keyword evidence="1" id="KW-0004">4Fe-4S</keyword>
<comment type="caution">
    <text evidence="6">The sequence shown here is derived from an EMBL/GenBank/DDBJ whole genome shotgun (WGS) entry which is preliminary data.</text>
</comment>
<evidence type="ECO:0000256" key="4">
    <source>
        <dbReference type="ARBA" id="ARBA00023014"/>
    </source>
</evidence>
<name>A0A4R1PYC5_9FIRM</name>
<sequence>MSTNLNAFIMADPNKCIGCRVCEVACSVAHTDGGAVTAGMIDTPLIAKLYLVRTATVTMPVQCRHCEDAPCAQVCPVAAITQTKGNIRIEERYCIGCKTCLLACPFGAIDFAPVYKNGRVISQSGLQVETEEGIKEKEMVVASKCDLCASQADGPACVRACPEKALEMVVPKQEKKRRNIEAAISLHDAVKKFIG</sequence>
<dbReference type="OrthoDB" id="1723058at2"/>
<keyword evidence="2" id="KW-0479">Metal-binding</keyword>
<dbReference type="AlphaFoldDB" id="A0A4R1PYC5"/>